<proteinExistence type="predicted"/>
<dbReference type="AlphaFoldDB" id="A0A3S0JNH0"/>
<gene>
    <name evidence="2" type="ORF">EKG35_15015</name>
</gene>
<protein>
    <submittedName>
        <fullName evidence="2">Uncharacterized protein</fullName>
    </submittedName>
</protein>
<dbReference type="EMBL" id="RXNR01000050">
    <property type="protein sequence ID" value="RTQ90391.1"/>
    <property type="molecule type" value="Genomic_DNA"/>
</dbReference>
<sequence>MKKKIFVIVLSLILIVIVNLFFFKPELNPDDISIDYEFKTNIDNQNYLQLKLNNSNKEINFSESNFYHIYFFSPNYIISPIIDYPNYQDEEYHIGMDTRTYNVAKNSMNNENININKYNSADGFYYNGENYPVIFDYYYYREFDNNNNHDTGYIVFSYYEKKLFKDLSWTKLYPITFE</sequence>
<keyword evidence="1" id="KW-0812">Transmembrane</keyword>
<evidence type="ECO:0000313" key="2">
    <source>
        <dbReference type="EMBL" id="RTQ90391.1"/>
    </source>
</evidence>
<evidence type="ECO:0000256" key="1">
    <source>
        <dbReference type="SAM" id="Phobius"/>
    </source>
</evidence>
<reference evidence="2 3" key="1">
    <citation type="submission" date="2018-12" db="EMBL/GenBank/DDBJ databases">
        <authorList>
            <person name="Yu L."/>
        </authorList>
    </citation>
    <scope>NUCLEOTIDE SEQUENCE [LARGE SCALE GENOMIC DNA]</scope>
    <source>
        <strain evidence="2 3">S5H2222</strain>
    </source>
</reference>
<keyword evidence="3" id="KW-1185">Reference proteome</keyword>
<name>A0A3S0JNH0_9BACI</name>
<dbReference type="RefSeq" id="WP_126295360.1">
    <property type="nucleotide sequence ID" value="NZ_CP155468.1"/>
</dbReference>
<dbReference type="Proteomes" id="UP000276349">
    <property type="component" value="Unassembled WGS sequence"/>
</dbReference>
<organism evidence="2 3">
    <name type="scientific">Lysinibacillus telephonicus</name>
    <dbReference type="NCBI Taxonomy" id="1714840"/>
    <lineage>
        <taxon>Bacteria</taxon>
        <taxon>Bacillati</taxon>
        <taxon>Bacillota</taxon>
        <taxon>Bacilli</taxon>
        <taxon>Bacillales</taxon>
        <taxon>Bacillaceae</taxon>
        <taxon>Lysinibacillus</taxon>
    </lineage>
</organism>
<accession>A0A3S0JNH0</accession>
<feature type="transmembrane region" description="Helical" evidence="1">
    <location>
        <begin position="5"/>
        <end position="23"/>
    </location>
</feature>
<keyword evidence="1" id="KW-1133">Transmembrane helix</keyword>
<dbReference type="OrthoDB" id="2574565at2"/>
<evidence type="ECO:0000313" key="3">
    <source>
        <dbReference type="Proteomes" id="UP000276349"/>
    </source>
</evidence>
<keyword evidence="1" id="KW-0472">Membrane</keyword>
<comment type="caution">
    <text evidence="2">The sequence shown here is derived from an EMBL/GenBank/DDBJ whole genome shotgun (WGS) entry which is preliminary data.</text>
</comment>